<dbReference type="RefSeq" id="WP_246030646.1">
    <property type="nucleotide sequence ID" value="NZ_JAUFPJ010000001.1"/>
</dbReference>
<organism evidence="5 6">
    <name type="scientific">Roseateles asaccharophilus</name>
    <dbReference type="NCBI Taxonomy" id="582607"/>
    <lineage>
        <taxon>Bacteria</taxon>
        <taxon>Pseudomonadati</taxon>
        <taxon>Pseudomonadota</taxon>
        <taxon>Betaproteobacteria</taxon>
        <taxon>Burkholderiales</taxon>
        <taxon>Sphaerotilaceae</taxon>
        <taxon>Roseateles</taxon>
    </lineage>
</organism>
<feature type="domain" description="HotDog ACOT-type" evidence="4">
    <location>
        <begin position="22"/>
        <end position="134"/>
    </location>
</feature>
<name>A0A4R6NAH1_9BURK</name>
<feature type="domain" description="HotDog ACOT-type" evidence="4">
    <location>
        <begin position="152"/>
        <end position="263"/>
    </location>
</feature>
<dbReference type="PROSITE" id="PS51770">
    <property type="entry name" value="HOTDOG_ACOT"/>
    <property type="match status" value="2"/>
</dbReference>
<dbReference type="AlphaFoldDB" id="A0A4R6NAH1"/>
<dbReference type="GO" id="GO:0009062">
    <property type="term" value="P:fatty acid catabolic process"/>
    <property type="evidence" value="ECO:0007669"/>
    <property type="project" value="TreeGrafter"/>
</dbReference>
<gene>
    <name evidence="5" type="ORF">DFR39_101387</name>
</gene>
<evidence type="ECO:0000259" key="4">
    <source>
        <dbReference type="PROSITE" id="PS51770"/>
    </source>
</evidence>
<dbReference type="InterPro" id="IPR029069">
    <property type="entry name" value="HotDog_dom_sf"/>
</dbReference>
<keyword evidence="6" id="KW-1185">Reference proteome</keyword>
<proteinExistence type="inferred from homology"/>
<dbReference type="Proteomes" id="UP000295357">
    <property type="component" value="Unassembled WGS sequence"/>
</dbReference>
<dbReference type="InterPro" id="IPR006683">
    <property type="entry name" value="Thioestr_dom"/>
</dbReference>
<dbReference type="PANTHER" id="PTHR11049">
    <property type="entry name" value="ACYL COENZYME A THIOESTER HYDROLASE"/>
    <property type="match status" value="1"/>
</dbReference>
<accession>A0A4R6NAH1</accession>
<comment type="caution">
    <text evidence="5">The sequence shown here is derived from an EMBL/GenBank/DDBJ whole genome shotgun (WGS) entry which is preliminary data.</text>
</comment>
<dbReference type="GO" id="GO:0005829">
    <property type="term" value="C:cytosol"/>
    <property type="evidence" value="ECO:0007669"/>
    <property type="project" value="TreeGrafter"/>
</dbReference>
<comment type="similarity">
    <text evidence="1">Belongs to the acyl coenzyme A hydrolase family.</text>
</comment>
<evidence type="ECO:0000313" key="5">
    <source>
        <dbReference type="EMBL" id="TDP12913.1"/>
    </source>
</evidence>
<evidence type="ECO:0000313" key="6">
    <source>
        <dbReference type="Proteomes" id="UP000295357"/>
    </source>
</evidence>
<dbReference type="CDD" id="cd03442">
    <property type="entry name" value="BFIT_BACH"/>
    <property type="match status" value="2"/>
</dbReference>
<evidence type="ECO:0000256" key="2">
    <source>
        <dbReference type="ARBA" id="ARBA00022801"/>
    </source>
</evidence>
<evidence type="ECO:0000256" key="1">
    <source>
        <dbReference type="ARBA" id="ARBA00010458"/>
    </source>
</evidence>
<dbReference type="SUPFAM" id="SSF54637">
    <property type="entry name" value="Thioesterase/thiol ester dehydrase-isomerase"/>
    <property type="match status" value="2"/>
</dbReference>
<evidence type="ECO:0000256" key="3">
    <source>
        <dbReference type="PROSITE-ProRule" id="PRU01106"/>
    </source>
</evidence>
<dbReference type="GO" id="GO:0052816">
    <property type="term" value="F:long-chain fatty acyl-CoA hydrolase activity"/>
    <property type="evidence" value="ECO:0007669"/>
    <property type="project" value="TreeGrafter"/>
</dbReference>
<dbReference type="Gene3D" id="3.10.129.10">
    <property type="entry name" value="Hotdog Thioesterase"/>
    <property type="match status" value="2"/>
</dbReference>
<sequence length="263" mass="27660">MSLQCSDDAASAAAVSRPGDALLPALTVVDMVWPEQSNHHGTLFGGAALSMLDRLAFILGSRVLRGTVVTGAVGRLDFAAPVPAGQVAECRARVCRRGQRSATIGLELFAEDVLSGERQLCLSGEFVMVRRAESEGTLPPAMAPTPALEGPDPAVVRVAEIVFPGHANHRGLLHGGPAMAWIAKAGFVAASRRVRRPVVVASSERMDFVAPARVGDVVEVCAQVLEQGRRSIRVAASMWAECPGTGERRLCTSASLVYVALAD</sequence>
<dbReference type="GO" id="GO:0006637">
    <property type="term" value="P:acyl-CoA metabolic process"/>
    <property type="evidence" value="ECO:0007669"/>
    <property type="project" value="TreeGrafter"/>
</dbReference>
<protein>
    <submittedName>
        <fullName evidence="5">Acyl-CoA hydrolase</fullName>
    </submittedName>
</protein>
<reference evidence="5 6" key="1">
    <citation type="submission" date="2019-03" db="EMBL/GenBank/DDBJ databases">
        <title>Genomic Encyclopedia of Type Strains, Phase IV (KMG-IV): sequencing the most valuable type-strain genomes for metagenomic binning, comparative biology and taxonomic classification.</title>
        <authorList>
            <person name="Goeker M."/>
        </authorList>
    </citation>
    <scope>NUCLEOTIDE SEQUENCE [LARGE SCALE GENOMIC DNA]</scope>
    <source>
        <strain evidence="5 6">DSM 25082</strain>
    </source>
</reference>
<dbReference type="InterPro" id="IPR040170">
    <property type="entry name" value="Cytosol_ACT"/>
</dbReference>
<dbReference type="EMBL" id="SNXE01000001">
    <property type="protein sequence ID" value="TDP12913.1"/>
    <property type="molecule type" value="Genomic_DNA"/>
</dbReference>
<dbReference type="PANTHER" id="PTHR11049:SF24">
    <property type="entry name" value="CYTOSOLIC ACYL COENZYME A THIOESTER HYDROLASE"/>
    <property type="match status" value="1"/>
</dbReference>
<dbReference type="Pfam" id="PF03061">
    <property type="entry name" value="4HBT"/>
    <property type="match status" value="2"/>
</dbReference>
<dbReference type="InterPro" id="IPR033120">
    <property type="entry name" value="HOTDOG_ACOT"/>
</dbReference>
<keyword evidence="2 3" id="KW-0378">Hydrolase</keyword>